<keyword evidence="2" id="KW-1185">Reference proteome</keyword>
<dbReference type="EMBL" id="JBHFEH010000061">
    <property type="protein sequence ID" value="KAL2049582.1"/>
    <property type="molecule type" value="Genomic_DNA"/>
</dbReference>
<sequence length="107" mass="12034">MLCNFPLPTTTKISTRILSNAAMMQIGDGLGTTLFKSTQIDTNADSEDYRISKYRECWAIDSRELYTIDTGSDPVECYKLLQEYTEADIGTGLSGRHNYVSLSDHLR</sequence>
<evidence type="ECO:0000313" key="2">
    <source>
        <dbReference type="Proteomes" id="UP001590951"/>
    </source>
</evidence>
<proteinExistence type="predicted"/>
<evidence type="ECO:0000313" key="1">
    <source>
        <dbReference type="EMBL" id="KAL2049582.1"/>
    </source>
</evidence>
<protein>
    <submittedName>
        <fullName evidence="1">Uncharacterized protein</fullName>
    </submittedName>
</protein>
<organism evidence="1 2">
    <name type="scientific">Lepraria finkii</name>
    <dbReference type="NCBI Taxonomy" id="1340010"/>
    <lineage>
        <taxon>Eukaryota</taxon>
        <taxon>Fungi</taxon>
        <taxon>Dikarya</taxon>
        <taxon>Ascomycota</taxon>
        <taxon>Pezizomycotina</taxon>
        <taxon>Lecanoromycetes</taxon>
        <taxon>OSLEUM clade</taxon>
        <taxon>Lecanoromycetidae</taxon>
        <taxon>Lecanorales</taxon>
        <taxon>Lecanorineae</taxon>
        <taxon>Stereocaulaceae</taxon>
        <taxon>Lepraria</taxon>
    </lineage>
</organism>
<reference evidence="1 2" key="1">
    <citation type="submission" date="2024-09" db="EMBL/GenBank/DDBJ databases">
        <title>Rethinking Asexuality: The Enigmatic Case of Functional Sexual Genes in Lepraria (Stereocaulaceae).</title>
        <authorList>
            <person name="Doellman M."/>
            <person name="Sun Y."/>
            <person name="Barcenas-Pena A."/>
            <person name="Lumbsch H.T."/>
            <person name="Grewe F."/>
        </authorList>
    </citation>
    <scope>NUCLEOTIDE SEQUENCE [LARGE SCALE GENOMIC DNA]</scope>
    <source>
        <strain evidence="1 2">Grewe 0041</strain>
    </source>
</reference>
<accession>A0ABR4AV77</accession>
<name>A0ABR4AV77_9LECA</name>
<dbReference type="Proteomes" id="UP001590951">
    <property type="component" value="Unassembled WGS sequence"/>
</dbReference>
<comment type="caution">
    <text evidence="1">The sequence shown here is derived from an EMBL/GenBank/DDBJ whole genome shotgun (WGS) entry which is preliminary data.</text>
</comment>
<gene>
    <name evidence="1" type="ORF">ABVK25_010161</name>
</gene>